<name>A0A1M7L1Z5_9BACT</name>
<dbReference type="SUPFAM" id="SSF53335">
    <property type="entry name" value="S-adenosyl-L-methionine-dependent methyltransferases"/>
    <property type="match status" value="1"/>
</dbReference>
<dbReference type="Pfam" id="PF13649">
    <property type="entry name" value="Methyltransf_25"/>
    <property type="match status" value="1"/>
</dbReference>
<dbReference type="InterPro" id="IPR029063">
    <property type="entry name" value="SAM-dependent_MTases_sf"/>
</dbReference>
<proteinExistence type="predicted"/>
<evidence type="ECO:0000313" key="3">
    <source>
        <dbReference type="Proteomes" id="UP000184513"/>
    </source>
</evidence>
<dbReference type="AlphaFoldDB" id="A0A1M7L1Z5"/>
<sequence length="181" mass="20405">MNKSSLFKELFVNIKTTGAVTFSSKSLVNKMLSFADFKGAKIIVELGGGDGSITRGIIDRMDRDATLFVFEISEHFCRNLDRQYGSKNVKIICDSAENMDRHLNGDKVDLILSSLPFSLIPKESRTAIYEKSSVMLKPSGFFIQICYSYLLRFQFASYFSNIKTAFTLKNFPPAFIIICNS</sequence>
<dbReference type="OrthoDB" id="9805585at2"/>
<protein>
    <submittedName>
        <fullName evidence="2">Phospholipid N-methyltransferase</fullName>
    </submittedName>
</protein>
<dbReference type="Gene3D" id="3.40.50.150">
    <property type="entry name" value="Vaccinia Virus protein VP39"/>
    <property type="match status" value="1"/>
</dbReference>
<keyword evidence="2" id="KW-0489">Methyltransferase</keyword>
<evidence type="ECO:0000259" key="1">
    <source>
        <dbReference type="Pfam" id="PF13649"/>
    </source>
</evidence>
<dbReference type="InterPro" id="IPR041698">
    <property type="entry name" value="Methyltransf_25"/>
</dbReference>
<organism evidence="2 3">
    <name type="scientific">Cyclobacterium lianum</name>
    <dbReference type="NCBI Taxonomy" id="388280"/>
    <lineage>
        <taxon>Bacteria</taxon>
        <taxon>Pseudomonadati</taxon>
        <taxon>Bacteroidota</taxon>
        <taxon>Cytophagia</taxon>
        <taxon>Cytophagales</taxon>
        <taxon>Cyclobacteriaceae</taxon>
        <taxon>Cyclobacterium</taxon>
    </lineage>
</organism>
<feature type="domain" description="Methyltransferase" evidence="1">
    <location>
        <begin position="43"/>
        <end position="140"/>
    </location>
</feature>
<dbReference type="RefSeq" id="WP_073093378.1">
    <property type="nucleotide sequence ID" value="NZ_FRCY01000003.1"/>
</dbReference>
<keyword evidence="3" id="KW-1185">Reference proteome</keyword>
<evidence type="ECO:0000313" key="2">
    <source>
        <dbReference type="EMBL" id="SHM71781.1"/>
    </source>
</evidence>
<dbReference type="GO" id="GO:0008168">
    <property type="term" value="F:methyltransferase activity"/>
    <property type="evidence" value="ECO:0007669"/>
    <property type="project" value="UniProtKB-KW"/>
</dbReference>
<dbReference type="STRING" id="388280.SAMN04488057_10367"/>
<reference evidence="2 3" key="1">
    <citation type="submission" date="2016-11" db="EMBL/GenBank/DDBJ databases">
        <authorList>
            <person name="Jaros S."/>
            <person name="Januszkiewicz K."/>
            <person name="Wedrychowicz H."/>
        </authorList>
    </citation>
    <scope>NUCLEOTIDE SEQUENCE [LARGE SCALE GENOMIC DNA]</scope>
    <source>
        <strain evidence="2 3">CGMCC 1.6102</strain>
    </source>
</reference>
<dbReference type="CDD" id="cd02440">
    <property type="entry name" value="AdoMet_MTases"/>
    <property type="match status" value="1"/>
</dbReference>
<dbReference type="EMBL" id="FRCY01000003">
    <property type="protein sequence ID" value="SHM71781.1"/>
    <property type="molecule type" value="Genomic_DNA"/>
</dbReference>
<accession>A0A1M7L1Z5</accession>
<gene>
    <name evidence="2" type="ORF">SAMN04488057_10367</name>
</gene>
<dbReference type="Proteomes" id="UP000184513">
    <property type="component" value="Unassembled WGS sequence"/>
</dbReference>
<keyword evidence="2" id="KW-0808">Transferase</keyword>
<dbReference type="GO" id="GO:0032259">
    <property type="term" value="P:methylation"/>
    <property type="evidence" value="ECO:0007669"/>
    <property type="project" value="UniProtKB-KW"/>
</dbReference>